<comment type="subcellular location">
    <subcellularLocation>
        <location evidence="1">Membrane</location>
        <topology evidence="1">Multi-pass membrane protein</topology>
    </subcellularLocation>
</comment>
<dbReference type="Pfam" id="PF00001">
    <property type="entry name" value="7tm_1"/>
    <property type="match status" value="1"/>
</dbReference>
<dbReference type="InterPro" id="IPR000276">
    <property type="entry name" value="GPCR_Rhodpsn"/>
</dbReference>
<dbReference type="Proteomes" id="UP001165740">
    <property type="component" value="Chromosome 9"/>
</dbReference>
<sequence length="364" mass="41201">MNENSSVQSVAFDVGVSFTPQTSMDVILNLITEGTLSQQDVYIRCILLPVLGFCGLLGNFLNIVILTHHGFRESTNIILVSLSVSDFCFSLTQILRRIRCVVQMFDFFLGVTVETFLEVYIIPINTLMLVVSLCHVTLISIERMIAVCFPFHVARIVRKGRVLVVVLFLYAYPTLMGFPNLFRFTFQWIYVPDVNVTVAMVRMTQLLTDHFDVILMYGTVVFNNLFSTVTLASILTCSIIIVLRLLTSRLGRARKKVALGTKTKELKAVKMLLAVCLACLIVCIPTAVLDMFVLYINSIQDTRPLYHIGQTVNDVLYQVNACLNFFIYVTMSSKFAKTYNMLFCHLSFSRSKAVSTEALYHYTK</sequence>
<dbReference type="PROSITE" id="PS50262">
    <property type="entry name" value="G_PROTEIN_RECEP_F1_2"/>
    <property type="match status" value="1"/>
</dbReference>
<name>A0A9U8E9W8_BIOGL</name>
<dbReference type="InterPro" id="IPR017452">
    <property type="entry name" value="GPCR_Rhodpsn_7TM"/>
</dbReference>
<dbReference type="PANTHER" id="PTHR24243">
    <property type="entry name" value="G-PROTEIN COUPLED RECEPTOR"/>
    <property type="match status" value="1"/>
</dbReference>
<evidence type="ECO:0000256" key="4">
    <source>
        <dbReference type="ARBA" id="ARBA00023040"/>
    </source>
</evidence>
<evidence type="ECO:0000256" key="2">
    <source>
        <dbReference type="ARBA" id="ARBA00022692"/>
    </source>
</evidence>
<dbReference type="AlphaFoldDB" id="A0A9U8E9W8"/>
<dbReference type="GeneID" id="106065177"/>
<feature type="transmembrane region" description="Helical" evidence="8">
    <location>
        <begin position="41"/>
        <end position="65"/>
    </location>
</feature>
<evidence type="ECO:0000256" key="5">
    <source>
        <dbReference type="ARBA" id="ARBA00023136"/>
    </source>
</evidence>
<dbReference type="PRINTS" id="PR00237">
    <property type="entry name" value="GPCRRHODOPSN"/>
</dbReference>
<accession>A0A9U8E9W8</accession>
<gene>
    <name evidence="11" type="primary">LOC106065177</name>
</gene>
<keyword evidence="10" id="KW-1185">Reference proteome</keyword>
<keyword evidence="3 8" id="KW-1133">Transmembrane helix</keyword>
<keyword evidence="4" id="KW-0297">G-protein coupled receptor</keyword>
<evidence type="ECO:0000256" key="3">
    <source>
        <dbReference type="ARBA" id="ARBA00022989"/>
    </source>
</evidence>
<dbReference type="SUPFAM" id="SSF81321">
    <property type="entry name" value="Family A G protein-coupled receptor-like"/>
    <property type="match status" value="1"/>
</dbReference>
<feature type="transmembrane region" description="Helical" evidence="8">
    <location>
        <begin position="225"/>
        <end position="246"/>
    </location>
</feature>
<dbReference type="OMA" id="AFFHIFK"/>
<dbReference type="KEGG" id="bgt:106065177"/>
<dbReference type="GO" id="GO:0004930">
    <property type="term" value="F:G protein-coupled receptor activity"/>
    <property type="evidence" value="ECO:0007669"/>
    <property type="project" value="UniProtKB-KW"/>
</dbReference>
<dbReference type="GO" id="GO:0005886">
    <property type="term" value="C:plasma membrane"/>
    <property type="evidence" value="ECO:0007669"/>
    <property type="project" value="TreeGrafter"/>
</dbReference>
<dbReference type="RefSeq" id="XP_013079393.2">
    <property type="nucleotide sequence ID" value="XM_013223939.2"/>
</dbReference>
<keyword evidence="2 8" id="KW-0812">Transmembrane</keyword>
<keyword evidence="5 8" id="KW-0472">Membrane</keyword>
<evidence type="ECO:0000256" key="1">
    <source>
        <dbReference type="ARBA" id="ARBA00004141"/>
    </source>
</evidence>
<organism evidence="10 11">
    <name type="scientific">Biomphalaria glabrata</name>
    <name type="common">Bloodfluke planorb</name>
    <name type="synonym">Freshwater snail</name>
    <dbReference type="NCBI Taxonomy" id="6526"/>
    <lineage>
        <taxon>Eukaryota</taxon>
        <taxon>Metazoa</taxon>
        <taxon>Spiralia</taxon>
        <taxon>Lophotrochozoa</taxon>
        <taxon>Mollusca</taxon>
        <taxon>Gastropoda</taxon>
        <taxon>Heterobranchia</taxon>
        <taxon>Euthyneura</taxon>
        <taxon>Panpulmonata</taxon>
        <taxon>Hygrophila</taxon>
        <taxon>Lymnaeoidea</taxon>
        <taxon>Planorbidae</taxon>
        <taxon>Biomphalaria</taxon>
    </lineage>
</organism>
<evidence type="ECO:0000256" key="8">
    <source>
        <dbReference type="SAM" id="Phobius"/>
    </source>
</evidence>
<feature type="domain" description="G-protein coupled receptors family 1 profile" evidence="9">
    <location>
        <begin position="58"/>
        <end position="328"/>
    </location>
</feature>
<reference evidence="11" key="1">
    <citation type="submission" date="2025-08" db="UniProtKB">
        <authorList>
            <consortium name="RefSeq"/>
        </authorList>
    </citation>
    <scope>IDENTIFICATION</scope>
</reference>
<feature type="transmembrane region" description="Helical" evidence="8">
    <location>
        <begin position="162"/>
        <end position="182"/>
    </location>
</feature>
<feature type="transmembrane region" description="Helical" evidence="8">
    <location>
        <begin position="315"/>
        <end position="331"/>
    </location>
</feature>
<keyword evidence="7" id="KW-0807">Transducer</keyword>
<dbReference type="Gene3D" id="1.20.1070.10">
    <property type="entry name" value="Rhodopsin 7-helix transmembrane proteins"/>
    <property type="match status" value="1"/>
</dbReference>
<feature type="transmembrane region" description="Helical" evidence="8">
    <location>
        <begin position="115"/>
        <end position="141"/>
    </location>
</feature>
<feature type="transmembrane region" description="Helical" evidence="8">
    <location>
        <begin position="272"/>
        <end position="295"/>
    </location>
</feature>
<evidence type="ECO:0000256" key="6">
    <source>
        <dbReference type="ARBA" id="ARBA00023170"/>
    </source>
</evidence>
<evidence type="ECO:0000259" key="9">
    <source>
        <dbReference type="PROSITE" id="PS50262"/>
    </source>
</evidence>
<evidence type="ECO:0000313" key="10">
    <source>
        <dbReference type="Proteomes" id="UP001165740"/>
    </source>
</evidence>
<dbReference type="OrthoDB" id="6276488at2759"/>
<keyword evidence="6" id="KW-0675">Receptor</keyword>
<protein>
    <submittedName>
        <fullName evidence="11">Sex peptide receptor-related protein 2-like</fullName>
    </submittedName>
</protein>
<dbReference type="PANTHER" id="PTHR24243:SF233">
    <property type="entry name" value="THYROTROPIN-RELEASING HORMONE RECEPTOR"/>
    <property type="match status" value="1"/>
</dbReference>
<evidence type="ECO:0000313" key="11">
    <source>
        <dbReference type="RefSeq" id="XP_013079393.2"/>
    </source>
</evidence>
<proteinExistence type="predicted"/>
<evidence type="ECO:0000256" key="7">
    <source>
        <dbReference type="ARBA" id="ARBA00023224"/>
    </source>
</evidence>